<dbReference type="GO" id="GO:0003700">
    <property type="term" value="F:DNA-binding transcription factor activity"/>
    <property type="evidence" value="ECO:0007669"/>
    <property type="project" value="InterPro"/>
</dbReference>
<organism evidence="2 3">
    <name type="scientific">Fusarium sarcochroum</name>
    <dbReference type="NCBI Taxonomy" id="1208366"/>
    <lineage>
        <taxon>Eukaryota</taxon>
        <taxon>Fungi</taxon>
        <taxon>Dikarya</taxon>
        <taxon>Ascomycota</taxon>
        <taxon>Pezizomycotina</taxon>
        <taxon>Sordariomycetes</taxon>
        <taxon>Hypocreomycetidae</taxon>
        <taxon>Hypocreales</taxon>
        <taxon>Nectriaceae</taxon>
        <taxon>Fusarium</taxon>
        <taxon>Fusarium lateritium species complex</taxon>
    </lineage>
</organism>
<keyword evidence="3" id="KW-1185">Reference proteome</keyword>
<dbReference type="InterPro" id="IPR046347">
    <property type="entry name" value="bZIP_sf"/>
</dbReference>
<reference evidence="2" key="2">
    <citation type="submission" date="2020-05" db="EMBL/GenBank/DDBJ databases">
        <authorList>
            <person name="Kim H.-S."/>
            <person name="Proctor R.H."/>
            <person name="Brown D.W."/>
        </authorList>
    </citation>
    <scope>NUCLEOTIDE SEQUENCE</scope>
    <source>
        <strain evidence="2">NRRL 20472</strain>
    </source>
</reference>
<feature type="coiled-coil region" evidence="1">
    <location>
        <begin position="7"/>
        <end position="34"/>
    </location>
</feature>
<dbReference type="PANTHER" id="PTHR40618:SF1">
    <property type="entry name" value="B-ZIP TRANSCRIPTION FACTOR (EUROFUNG)"/>
    <property type="match status" value="1"/>
</dbReference>
<name>A0A8H4XFV5_9HYPO</name>
<dbReference type="SUPFAM" id="SSF57959">
    <property type="entry name" value="Leucine zipper domain"/>
    <property type="match status" value="1"/>
</dbReference>
<accession>A0A8H4XFV5</accession>
<protein>
    <recommendedName>
        <fullName evidence="4">BZIP domain-containing protein</fullName>
    </recommendedName>
</protein>
<dbReference type="EMBL" id="JABEXW010000052">
    <property type="protein sequence ID" value="KAF4972574.1"/>
    <property type="molecule type" value="Genomic_DNA"/>
</dbReference>
<evidence type="ECO:0000313" key="3">
    <source>
        <dbReference type="Proteomes" id="UP000622797"/>
    </source>
</evidence>
<reference evidence="2" key="1">
    <citation type="journal article" date="2020" name="BMC Genomics">
        <title>Correction to: Identification and distribution of gene clusters required for synthesis of sphingolipid metabolism inhibitors in diverse species of the filamentous fungus Fusarium.</title>
        <authorList>
            <person name="Kim H.S."/>
            <person name="Lohmar J.M."/>
            <person name="Busman M."/>
            <person name="Brown D.W."/>
            <person name="Naumann T.A."/>
            <person name="Divon H.H."/>
            <person name="Lysoe E."/>
            <person name="Uhlig S."/>
            <person name="Proctor R.H."/>
        </authorList>
    </citation>
    <scope>NUCLEOTIDE SEQUENCE</scope>
    <source>
        <strain evidence="2">NRRL 20472</strain>
    </source>
</reference>
<evidence type="ECO:0000256" key="1">
    <source>
        <dbReference type="SAM" id="Coils"/>
    </source>
</evidence>
<dbReference type="Gene3D" id="1.20.5.170">
    <property type="match status" value="1"/>
</dbReference>
<evidence type="ECO:0008006" key="4">
    <source>
        <dbReference type="Google" id="ProtNLM"/>
    </source>
</evidence>
<dbReference type="AlphaFoldDB" id="A0A8H4XFV5"/>
<keyword evidence="1" id="KW-0175">Coiled coil</keyword>
<dbReference type="Proteomes" id="UP000622797">
    <property type="component" value="Unassembled WGS sequence"/>
</dbReference>
<evidence type="ECO:0000313" key="2">
    <source>
        <dbReference type="EMBL" id="KAF4972574.1"/>
    </source>
</evidence>
<comment type="caution">
    <text evidence="2">The sequence shown here is derived from an EMBL/GenBank/DDBJ whole genome shotgun (WGS) entry which is preliminary data.</text>
</comment>
<dbReference type="CDD" id="cd14688">
    <property type="entry name" value="bZIP_YAP"/>
    <property type="match status" value="1"/>
</dbReference>
<dbReference type="PANTHER" id="PTHR40618">
    <property type="entry name" value="B-ZIP TRANSCRIPTION FACTOR (EUROFUNG)-RELATED"/>
    <property type="match status" value="1"/>
</dbReference>
<dbReference type="OrthoDB" id="3555317at2759"/>
<gene>
    <name evidence="2" type="ORF">FSARC_847</name>
</gene>
<sequence length="437" mass="49265">MAQRAYRQRKESAIDVLKQKVSELEKSKEDMGREFLDFTTVLLGKDSVKGSPEIIEHIKKSTLNLLCSAREIDDDERMDDEDVERTIPTSNLEADISTSFAPSLEQLGDLDFSMLDGPVQLDYTNPFGPTTNSQPDSNSTPYLQDANSYFQMPSNQAQPYYMTQQLPGVPHASLPRSPRSYAAHEVTFGRRLHRASQEGAFLLASMKHAPPTWYRRTFGFCLHFETKDEIRDRLGECVRRSRNSTLNIWTHPFTNAGGAGLFYPQGQDHGVGDLPIGNRFMQHEAYKPSEMSGFSMGPFGPSIEQVRDSHLDARLRIIDPEYRGDFFDCDEVEISLRAYGVTIPPNKDFVTAYIDMAMFEREEGEQPTNLQSNNANLSDSAMGTSNPLSVHCPVGMMSMAMGTMPPPSRPILLEEHWKTPSQRETKVKVDVERLTTC</sequence>
<proteinExistence type="predicted"/>